<evidence type="ECO:0000256" key="5">
    <source>
        <dbReference type="ARBA" id="ARBA00022771"/>
    </source>
</evidence>
<evidence type="ECO:0000256" key="4">
    <source>
        <dbReference type="ARBA" id="ARBA00022737"/>
    </source>
</evidence>
<dbReference type="PANTHER" id="PTHR22770">
    <property type="entry name" value="UBIQUITIN CONJUGATING ENZYME 7 INTERACTING PROTEIN-RELATED"/>
    <property type="match status" value="1"/>
</dbReference>
<evidence type="ECO:0000313" key="11">
    <source>
        <dbReference type="Proteomes" id="UP001303373"/>
    </source>
</evidence>
<dbReference type="PROSITE" id="PS51873">
    <property type="entry name" value="TRIAD"/>
    <property type="match status" value="1"/>
</dbReference>
<feature type="domain" description="RING-type" evidence="9">
    <location>
        <begin position="286"/>
        <end position="595"/>
    </location>
</feature>
<evidence type="ECO:0000256" key="8">
    <source>
        <dbReference type="SAM" id="Phobius"/>
    </source>
</evidence>
<proteinExistence type="predicted"/>
<gene>
    <name evidence="10" type="ORF">R9X50_00271300</name>
</gene>
<dbReference type="CDD" id="cd20353">
    <property type="entry name" value="Rcat_RBR_RNF216"/>
    <property type="match status" value="1"/>
</dbReference>
<keyword evidence="4" id="KW-0677">Repeat</keyword>
<dbReference type="InterPro" id="IPR047546">
    <property type="entry name" value="Rcat_RBR_RNF216"/>
</dbReference>
<accession>A0AAQ3R6W5</accession>
<dbReference type="Proteomes" id="UP001303373">
    <property type="component" value="Chromosome 3"/>
</dbReference>
<keyword evidence="8" id="KW-0472">Membrane</keyword>
<dbReference type="AlphaFoldDB" id="A0AAQ3R6W5"/>
<evidence type="ECO:0000259" key="9">
    <source>
        <dbReference type="PROSITE" id="PS51873"/>
    </source>
</evidence>
<keyword evidence="7" id="KW-0862">Zinc</keyword>
<dbReference type="Pfam" id="PF26112">
    <property type="entry name" value="UBA_RNF216"/>
    <property type="match status" value="1"/>
</dbReference>
<dbReference type="InterPro" id="IPR051628">
    <property type="entry name" value="LUBAC_E3_Ligases"/>
</dbReference>
<dbReference type="GO" id="GO:0008270">
    <property type="term" value="F:zinc ion binding"/>
    <property type="evidence" value="ECO:0007669"/>
    <property type="project" value="UniProtKB-KW"/>
</dbReference>
<dbReference type="CDD" id="cd16630">
    <property type="entry name" value="RING-HC_RBR_RNF216"/>
    <property type="match status" value="1"/>
</dbReference>
<keyword evidence="5" id="KW-0863">Zinc-finger</keyword>
<sequence length="677" mass="75603">MDLVPPVSTTSRLWKNKADFFRPWRTAALTAASAARGEGEGVKLLYDPSLHRPSAGDIDEPSDLRELNTALAVLVELFPLIDPEVFREMLRIISPESRVQLVTEHILKQQAKGVVSTRLRSVQIPQAEQRKQTSENTEGTLALEDTFRSETYRTAVRQVFYQEFRNLSHSTVKGVMAEHNNSYTHARPVLQQIAAKSWRFSLIGLWSRKAATAAANTHPYIIWSPDSHVEGLDTPAVRRTGSPQLDHELHMLFVAPIIASNRLNLLASDHQYATKINEAEAQESNALFDCECCYDSVPFEQLTTCDTGFVHQLCISCVRRTAEEALYGQGWARTVDLEKSTIRCFAPVANSQGCCDGAIASTLVRQALRDEQDNEELWQKFQIRVANDVLRKSRVPLHRCPFCEYAEVADPPTMNLRNISQIYRHLCARWPSAIQAVALGILFMALTFLAIPLLGITAMSILFTPILPALHLNFSLSAPSWLRDSYLRVQTSRHPLSFTCRAPSCARKSCTRCLRPWRDPHTCFDAERTSLRTALESAATSAITRTCPSCRLSFVKASGCNKLVCPCGYAMCYLCRQQISGREGYSHFCPHFRPSGRSASGGCSECDKCDLYADEDERTAVRNAVGRAEAEWRTKFAGMDGSELDAQKSAVEALIASRSNQTWWLKGLDAIMDAVVA</sequence>
<dbReference type="SUPFAM" id="SSF57850">
    <property type="entry name" value="RING/U-box"/>
    <property type="match status" value="1"/>
</dbReference>
<dbReference type="EMBL" id="CP138582">
    <property type="protein sequence ID" value="WPG99893.1"/>
    <property type="molecule type" value="Genomic_DNA"/>
</dbReference>
<dbReference type="InterPro" id="IPR047544">
    <property type="entry name" value="RING-HC_RBR_RNF216"/>
</dbReference>
<keyword evidence="6" id="KW-0833">Ubl conjugation pathway</keyword>
<evidence type="ECO:0000313" key="10">
    <source>
        <dbReference type="EMBL" id="WPG99893.1"/>
    </source>
</evidence>
<comment type="pathway">
    <text evidence="1">Protein modification; protein ubiquitination.</text>
</comment>
<dbReference type="Gene3D" id="1.20.120.1750">
    <property type="match status" value="1"/>
</dbReference>
<dbReference type="InterPro" id="IPR044066">
    <property type="entry name" value="TRIAD_supradom"/>
</dbReference>
<protein>
    <submittedName>
        <fullName evidence="10">E3 ubiquitin-protein ligase</fullName>
    </submittedName>
</protein>
<dbReference type="InterPro" id="IPR058758">
    <property type="entry name" value="UBA_RNF216"/>
</dbReference>
<dbReference type="Pfam" id="PF26200">
    <property type="entry name" value="Rcat_RNF216"/>
    <property type="match status" value="1"/>
</dbReference>
<keyword evidence="3" id="KW-0479">Metal-binding</keyword>
<organism evidence="10 11">
    <name type="scientific">Acrodontium crateriforme</name>
    <dbReference type="NCBI Taxonomy" id="150365"/>
    <lineage>
        <taxon>Eukaryota</taxon>
        <taxon>Fungi</taxon>
        <taxon>Dikarya</taxon>
        <taxon>Ascomycota</taxon>
        <taxon>Pezizomycotina</taxon>
        <taxon>Dothideomycetes</taxon>
        <taxon>Dothideomycetidae</taxon>
        <taxon>Mycosphaerellales</taxon>
        <taxon>Teratosphaeriaceae</taxon>
        <taxon>Acrodontium</taxon>
    </lineage>
</organism>
<name>A0AAQ3R6W5_9PEZI</name>
<keyword evidence="8" id="KW-1133">Transmembrane helix</keyword>
<evidence type="ECO:0000256" key="1">
    <source>
        <dbReference type="ARBA" id="ARBA00004906"/>
    </source>
</evidence>
<keyword evidence="2" id="KW-0808">Transferase</keyword>
<dbReference type="Pfam" id="PF26191">
    <property type="entry name" value="RING-HC_RBR_RNF216"/>
    <property type="match status" value="1"/>
</dbReference>
<dbReference type="GO" id="GO:0016740">
    <property type="term" value="F:transferase activity"/>
    <property type="evidence" value="ECO:0007669"/>
    <property type="project" value="UniProtKB-KW"/>
</dbReference>
<evidence type="ECO:0000256" key="2">
    <source>
        <dbReference type="ARBA" id="ARBA00022679"/>
    </source>
</evidence>
<feature type="transmembrane region" description="Helical" evidence="8">
    <location>
        <begin position="436"/>
        <end position="463"/>
    </location>
</feature>
<keyword evidence="8" id="KW-0812">Transmembrane</keyword>
<evidence type="ECO:0000256" key="6">
    <source>
        <dbReference type="ARBA" id="ARBA00022786"/>
    </source>
</evidence>
<reference evidence="10 11" key="1">
    <citation type="submission" date="2023-11" db="EMBL/GenBank/DDBJ databases">
        <title>An acidophilic fungus is an integral part of prey digestion in a carnivorous sundew plant.</title>
        <authorList>
            <person name="Tsai I.J."/>
        </authorList>
    </citation>
    <scope>NUCLEOTIDE SEQUENCE [LARGE SCALE GENOMIC DNA]</scope>
    <source>
        <strain evidence="10">169a</strain>
    </source>
</reference>
<evidence type="ECO:0000256" key="3">
    <source>
        <dbReference type="ARBA" id="ARBA00022723"/>
    </source>
</evidence>
<dbReference type="PANTHER" id="PTHR22770:SF42">
    <property type="entry name" value="FINGER PROTEIN (ZIN), PUTATIVE (AFU_ORTHOLOGUE AFUA_4G03910)-RELATED"/>
    <property type="match status" value="1"/>
</dbReference>
<keyword evidence="11" id="KW-1185">Reference proteome</keyword>
<evidence type="ECO:0000256" key="7">
    <source>
        <dbReference type="ARBA" id="ARBA00022833"/>
    </source>
</evidence>